<dbReference type="OrthoDB" id="10253736at2759"/>
<organism evidence="5 6">
    <name type="scientific">Lojkania enalia</name>
    <dbReference type="NCBI Taxonomy" id="147567"/>
    <lineage>
        <taxon>Eukaryota</taxon>
        <taxon>Fungi</taxon>
        <taxon>Dikarya</taxon>
        <taxon>Ascomycota</taxon>
        <taxon>Pezizomycotina</taxon>
        <taxon>Dothideomycetes</taxon>
        <taxon>Pleosporomycetidae</taxon>
        <taxon>Pleosporales</taxon>
        <taxon>Pleosporales incertae sedis</taxon>
        <taxon>Lojkania</taxon>
    </lineage>
</organism>
<protein>
    <submittedName>
        <fullName evidence="5">NAD(P)-binding protein</fullName>
    </submittedName>
</protein>
<keyword evidence="3" id="KW-0560">Oxidoreductase</keyword>
<sequence>MPSPNLPSGATALLVGFLKLPIGVVKYAANEPIITGGLLYLLTRGPPHLRERLLGPFQNNLLANNGAGRLAMIVTALKVLAGLGIWKRINRALNAFALNGWRFSRAGASFEFGPAKTELVVITGACSGFGFEMVKGFSEKARIVALDISPFPAELARLPDVHYYQCDVSDSAAIVKVCEEVRKAHGNASVLINNAGIGIGKTVLETTNEECEKLFKVNLISHFALIREFLPGMLEMRKGHIVTIASMASFYAAPGILDYCCSKVGVLYLNDGLRGECLTRYEGGEAICTSSIHPTWHRTRIIKGFEKTLEKRGFAIHPAVNVSNVVVDQVLRGKSGRIHVPLSEESFASLRSWPLWLQDIVLGYAWRPRKGHWMSITKT</sequence>
<keyword evidence="2" id="KW-0521">NADP</keyword>
<accession>A0A9P4N922</accession>
<dbReference type="SUPFAM" id="SSF51735">
    <property type="entry name" value="NAD(P)-binding Rossmann-fold domains"/>
    <property type="match status" value="1"/>
</dbReference>
<dbReference type="InterPro" id="IPR036291">
    <property type="entry name" value="NAD(P)-bd_dom_sf"/>
</dbReference>
<dbReference type="PRINTS" id="PR00081">
    <property type="entry name" value="GDHRDH"/>
</dbReference>
<dbReference type="PROSITE" id="PS00061">
    <property type="entry name" value="ADH_SHORT"/>
    <property type="match status" value="1"/>
</dbReference>
<dbReference type="Pfam" id="PF00106">
    <property type="entry name" value="adh_short"/>
    <property type="match status" value="1"/>
</dbReference>
<name>A0A9P4N922_9PLEO</name>
<dbReference type="Proteomes" id="UP000800093">
    <property type="component" value="Unassembled WGS sequence"/>
</dbReference>
<evidence type="ECO:0000313" key="6">
    <source>
        <dbReference type="Proteomes" id="UP000800093"/>
    </source>
</evidence>
<evidence type="ECO:0000256" key="1">
    <source>
        <dbReference type="ARBA" id="ARBA00006484"/>
    </source>
</evidence>
<dbReference type="PRINTS" id="PR00080">
    <property type="entry name" value="SDRFAMILY"/>
</dbReference>
<evidence type="ECO:0000256" key="2">
    <source>
        <dbReference type="ARBA" id="ARBA00022857"/>
    </source>
</evidence>
<dbReference type="Gene3D" id="3.40.50.720">
    <property type="entry name" value="NAD(P)-binding Rossmann-like Domain"/>
    <property type="match status" value="1"/>
</dbReference>
<evidence type="ECO:0000256" key="4">
    <source>
        <dbReference type="RuleBase" id="RU000363"/>
    </source>
</evidence>
<gene>
    <name evidence="5" type="ORF">CC78DRAFT_456277</name>
</gene>
<dbReference type="EMBL" id="ML986589">
    <property type="protein sequence ID" value="KAF2267776.1"/>
    <property type="molecule type" value="Genomic_DNA"/>
</dbReference>
<dbReference type="AlphaFoldDB" id="A0A9P4N922"/>
<comment type="similarity">
    <text evidence="1 4">Belongs to the short-chain dehydrogenases/reductases (SDR) family.</text>
</comment>
<reference evidence="6" key="1">
    <citation type="journal article" date="2020" name="Stud. Mycol.">
        <title>101 Dothideomycetes genomes: A test case for predicting lifestyles and emergence of pathogens.</title>
        <authorList>
            <person name="Haridas S."/>
            <person name="Albert R."/>
            <person name="Binder M."/>
            <person name="Bloem J."/>
            <person name="LaButti K."/>
            <person name="Salamov A."/>
            <person name="Andreopoulos B."/>
            <person name="Baker S."/>
            <person name="Barry K."/>
            <person name="Bills G."/>
            <person name="Bluhm B."/>
            <person name="Cannon C."/>
            <person name="Castanera R."/>
            <person name="Culley D."/>
            <person name="Daum C."/>
            <person name="Ezra D."/>
            <person name="Gonzalez J."/>
            <person name="Henrissat B."/>
            <person name="Kuo A."/>
            <person name="Liang C."/>
            <person name="Lipzen A."/>
            <person name="Lutzoni F."/>
            <person name="Magnuson J."/>
            <person name="Mondo S."/>
            <person name="Nolan M."/>
            <person name="Ohm R."/>
            <person name="Pangilinan J."/>
            <person name="Park H.-J."/>
            <person name="Ramirez L."/>
            <person name="Alfaro M."/>
            <person name="Sun H."/>
            <person name="Tritt A."/>
            <person name="Yoshinaga Y."/>
            <person name="Zwiers L.-H."/>
            <person name="Turgeon B."/>
            <person name="Goodwin S."/>
            <person name="Spatafora J."/>
            <person name="Crous P."/>
            <person name="Grigoriev I."/>
        </authorList>
    </citation>
    <scope>NUCLEOTIDE SEQUENCE [LARGE SCALE GENOMIC DNA]</scope>
    <source>
        <strain evidence="6">CBS 304.66</strain>
    </source>
</reference>
<evidence type="ECO:0000313" key="5">
    <source>
        <dbReference type="EMBL" id="KAF2267776.1"/>
    </source>
</evidence>
<dbReference type="InterPro" id="IPR002347">
    <property type="entry name" value="SDR_fam"/>
</dbReference>
<proteinExistence type="inferred from homology"/>
<dbReference type="GO" id="GO:0016616">
    <property type="term" value="F:oxidoreductase activity, acting on the CH-OH group of donors, NAD or NADP as acceptor"/>
    <property type="evidence" value="ECO:0007669"/>
    <property type="project" value="TreeGrafter"/>
</dbReference>
<dbReference type="PANTHER" id="PTHR24322">
    <property type="entry name" value="PKSB"/>
    <property type="match status" value="1"/>
</dbReference>
<keyword evidence="6" id="KW-1185">Reference proteome</keyword>
<dbReference type="InterPro" id="IPR020904">
    <property type="entry name" value="Sc_DH/Rdtase_CS"/>
</dbReference>
<comment type="caution">
    <text evidence="5">The sequence shown here is derived from an EMBL/GenBank/DDBJ whole genome shotgun (WGS) entry which is preliminary data.</text>
</comment>
<dbReference type="PANTHER" id="PTHR24322:SF736">
    <property type="entry name" value="RETINOL DEHYDROGENASE 10"/>
    <property type="match status" value="1"/>
</dbReference>
<evidence type="ECO:0000256" key="3">
    <source>
        <dbReference type="ARBA" id="ARBA00023002"/>
    </source>
</evidence>